<dbReference type="AlphaFoldDB" id="A0A917SJ69"/>
<sequence>MTVHRFDRNRRRLRTGTPRPNAHPGGPTRARPAWRTRAAAIFVCLMFGWLAWRVAAELLVPRPLPVIVNRGTAAADLDCSDFETRLQVLRFMSRHGGAAGRHGLDGDGDGLACEWLPWLTLW</sequence>
<gene>
    <name evidence="3" type="ORF">GCM10011534_02180</name>
</gene>
<reference evidence="3" key="2">
    <citation type="submission" date="2020-09" db="EMBL/GenBank/DDBJ databases">
        <authorList>
            <person name="Sun Q."/>
            <person name="Zhou Y."/>
        </authorList>
    </citation>
    <scope>NUCLEOTIDE SEQUENCE</scope>
    <source>
        <strain evidence="3">CGMCC 1.6293</strain>
    </source>
</reference>
<evidence type="ECO:0008006" key="5">
    <source>
        <dbReference type="Google" id="ProtNLM"/>
    </source>
</evidence>
<reference evidence="3" key="1">
    <citation type="journal article" date="2014" name="Int. J. Syst. Evol. Microbiol.">
        <title>Complete genome sequence of Corynebacterium casei LMG S-19264T (=DSM 44701T), isolated from a smear-ripened cheese.</title>
        <authorList>
            <consortium name="US DOE Joint Genome Institute (JGI-PGF)"/>
            <person name="Walter F."/>
            <person name="Albersmeier A."/>
            <person name="Kalinowski J."/>
            <person name="Ruckert C."/>
        </authorList>
    </citation>
    <scope>NUCLEOTIDE SEQUENCE</scope>
    <source>
        <strain evidence="3">CGMCC 1.6293</strain>
    </source>
</reference>
<dbReference type="Proteomes" id="UP000649829">
    <property type="component" value="Unassembled WGS sequence"/>
</dbReference>
<dbReference type="EMBL" id="BMLF01000001">
    <property type="protein sequence ID" value="GGL83843.1"/>
    <property type="molecule type" value="Genomic_DNA"/>
</dbReference>
<keyword evidence="2" id="KW-1133">Transmembrane helix</keyword>
<comment type="caution">
    <text evidence="3">The sequence shown here is derived from an EMBL/GenBank/DDBJ whole genome shotgun (WGS) entry which is preliminary data.</text>
</comment>
<evidence type="ECO:0000256" key="1">
    <source>
        <dbReference type="SAM" id="MobiDB-lite"/>
    </source>
</evidence>
<proteinExistence type="predicted"/>
<evidence type="ECO:0000313" key="4">
    <source>
        <dbReference type="Proteomes" id="UP000649829"/>
    </source>
</evidence>
<protein>
    <recommendedName>
        <fullName evidence="5">Excalibur calcium-binding domain-containing protein</fullName>
    </recommendedName>
</protein>
<evidence type="ECO:0000256" key="2">
    <source>
        <dbReference type="SAM" id="Phobius"/>
    </source>
</evidence>
<feature type="region of interest" description="Disordered" evidence="1">
    <location>
        <begin position="1"/>
        <end position="31"/>
    </location>
</feature>
<name>A0A917SJ69_9RHOB</name>
<organism evidence="3 4">
    <name type="scientific">Pseudooceanicola nanhaiensis</name>
    <dbReference type="NCBI Taxonomy" id="375761"/>
    <lineage>
        <taxon>Bacteria</taxon>
        <taxon>Pseudomonadati</taxon>
        <taxon>Pseudomonadota</taxon>
        <taxon>Alphaproteobacteria</taxon>
        <taxon>Rhodobacterales</taxon>
        <taxon>Paracoccaceae</taxon>
        <taxon>Pseudooceanicola</taxon>
    </lineage>
</organism>
<keyword evidence="2" id="KW-0812">Transmembrane</keyword>
<evidence type="ECO:0000313" key="3">
    <source>
        <dbReference type="EMBL" id="GGL83843.1"/>
    </source>
</evidence>
<dbReference type="RefSeq" id="WP_028285185.1">
    <property type="nucleotide sequence ID" value="NZ_BMLF01000001.1"/>
</dbReference>
<keyword evidence="2" id="KW-0472">Membrane</keyword>
<accession>A0A917SJ69</accession>
<keyword evidence="4" id="KW-1185">Reference proteome</keyword>
<feature type="transmembrane region" description="Helical" evidence="2">
    <location>
        <begin position="38"/>
        <end position="55"/>
    </location>
</feature>